<organism evidence="1 2">
    <name type="scientific">Puccinia sorghi</name>
    <dbReference type="NCBI Taxonomy" id="27349"/>
    <lineage>
        <taxon>Eukaryota</taxon>
        <taxon>Fungi</taxon>
        <taxon>Dikarya</taxon>
        <taxon>Basidiomycota</taxon>
        <taxon>Pucciniomycotina</taxon>
        <taxon>Pucciniomycetes</taxon>
        <taxon>Pucciniales</taxon>
        <taxon>Pucciniaceae</taxon>
        <taxon>Puccinia</taxon>
    </lineage>
</organism>
<evidence type="ECO:0000313" key="2">
    <source>
        <dbReference type="Proteomes" id="UP000037035"/>
    </source>
</evidence>
<dbReference type="AlphaFoldDB" id="A0A0L6V927"/>
<sequence length="214" mass="24204">MGSIPSPENCLERLKGRKPSPENWPSSGLTAHCPSITRHLAENLTARNDGLPLVSQQAICHQTLMPDRWLCCLLRGGSAAGLFLWRFVTSSGQLPLSSRKRITCHQLLCMKAYNLFLTPAELEACEDGIFNEEQSNIITSWQDVFIEMLFDFDLWEQSPPAPDCKIIDIDDSFSYLCANLPAPCFCHIHLILYNDPQEPNPKDTNWDPEELWVA</sequence>
<accession>A0A0L6V927</accession>
<dbReference type="EMBL" id="LAVV01007058">
    <property type="protein sequence ID" value="KNZ57263.1"/>
    <property type="molecule type" value="Genomic_DNA"/>
</dbReference>
<dbReference type="VEuPathDB" id="FungiDB:VP01_219g9"/>
<protein>
    <submittedName>
        <fullName evidence="1">Uncharacterized protein</fullName>
    </submittedName>
</protein>
<proteinExistence type="predicted"/>
<dbReference type="OrthoDB" id="2506060at2759"/>
<gene>
    <name evidence="1" type="ORF">VP01_219g9</name>
</gene>
<dbReference type="Proteomes" id="UP000037035">
    <property type="component" value="Unassembled WGS sequence"/>
</dbReference>
<name>A0A0L6V927_9BASI</name>
<comment type="caution">
    <text evidence="1">The sequence shown here is derived from an EMBL/GenBank/DDBJ whole genome shotgun (WGS) entry which is preliminary data.</text>
</comment>
<reference evidence="1 2" key="1">
    <citation type="submission" date="2015-08" db="EMBL/GenBank/DDBJ databases">
        <title>Next Generation Sequencing and Analysis of the Genome of Puccinia sorghi L Schw, the Causal Agent of Maize Common Rust.</title>
        <authorList>
            <person name="Rochi L."/>
            <person name="Burguener G."/>
            <person name="Darino M."/>
            <person name="Turjanski A."/>
            <person name="Kreff E."/>
            <person name="Dieguez M.J."/>
            <person name="Sacco F."/>
        </authorList>
    </citation>
    <scope>NUCLEOTIDE SEQUENCE [LARGE SCALE GENOMIC DNA]</scope>
    <source>
        <strain evidence="1 2">RO10H11247</strain>
    </source>
</reference>
<evidence type="ECO:0000313" key="1">
    <source>
        <dbReference type="EMBL" id="KNZ57263.1"/>
    </source>
</evidence>
<keyword evidence="2" id="KW-1185">Reference proteome</keyword>